<dbReference type="PANTHER" id="PTHR30532:SF28">
    <property type="entry name" value="PETROBACTIN-BINDING PROTEIN YCLQ"/>
    <property type="match status" value="1"/>
</dbReference>
<gene>
    <name evidence="8" type="ORF">A5886_001670</name>
</gene>
<dbReference type="RefSeq" id="WP_086274531.1">
    <property type="nucleotide sequence ID" value="NZ_NGKU01000001.1"/>
</dbReference>
<evidence type="ECO:0000256" key="2">
    <source>
        <dbReference type="ARBA" id="ARBA00008814"/>
    </source>
</evidence>
<name>A0A242A7K5_9ENTE</name>
<dbReference type="CDD" id="cd01140">
    <property type="entry name" value="FatB"/>
    <property type="match status" value="1"/>
</dbReference>
<feature type="signal peptide" evidence="6">
    <location>
        <begin position="1"/>
        <end position="19"/>
    </location>
</feature>
<dbReference type="InterPro" id="IPR002491">
    <property type="entry name" value="ABC_transptr_periplasmic_BD"/>
</dbReference>
<dbReference type="Gene3D" id="3.40.50.1980">
    <property type="entry name" value="Nitrogenase molybdenum iron protein domain"/>
    <property type="match status" value="2"/>
</dbReference>
<dbReference type="PROSITE" id="PS50983">
    <property type="entry name" value="FE_B12_PBP"/>
    <property type="match status" value="1"/>
</dbReference>
<feature type="region of interest" description="Disordered" evidence="5">
    <location>
        <begin position="23"/>
        <end position="48"/>
    </location>
</feature>
<sequence length="326" mass="34987">MKKIAIGVLTIGMVLGLAACGESTQGESQSSDTTQAQTATEDTVEETPTDIEVTDGNGTITVPNQPEKVVVFDNSALDTLNVLGVGDRVVGAATSNLPAYLSDFEAVESAGGIKEPDLEKINQLQPDLIIISGRQREYQEELAAIAPTIFLTVDNENTWPSIESNIQTLAAIFGKEDEAQAHLTELQSQIETLHAQAEESGLSALVVMVNEGNLSAFGPGSRYSILYDTFGFIPVDDTLEASTHGESISYEFLLEKNPDLLFVVDRTQAIGGEESQSAFISNEIVQETNAGQQDKIIELDAEVWYLAGSGIESIERMLTDAQPAVE</sequence>
<dbReference type="STRING" id="1834191.A5886_001670"/>
<evidence type="ECO:0000313" key="9">
    <source>
        <dbReference type="Proteomes" id="UP000195043"/>
    </source>
</evidence>
<dbReference type="SUPFAM" id="SSF53807">
    <property type="entry name" value="Helical backbone' metal receptor"/>
    <property type="match status" value="1"/>
</dbReference>
<proteinExistence type="inferred from homology"/>
<keyword evidence="3" id="KW-0813">Transport</keyword>
<dbReference type="Proteomes" id="UP000195043">
    <property type="component" value="Unassembled WGS sequence"/>
</dbReference>
<dbReference type="AlphaFoldDB" id="A0A242A7K5"/>
<dbReference type="PROSITE" id="PS51257">
    <property type="entry name" value="PROKAR_LIPOPROTEIN"/>
    <property type="match status" value="1"/>
</dbReference>
<reference evidence="8 9" key="1">
    <citation type="submission" date="2017-05" db="EMBL/GenBank/DDBJ databases">
        <title>The Genome Sequence of Enterococcus sp. 8G7_MSG3316.</title>
        <authorList>
            <consortium name="The Broad Institute Genomics Platform"/>
            <consortium name="The Broad Institute Genomic Center for Infectious Diseases"/>
            <person name="Earl A."/>
            <person name="Manson A."/>
            <person name="Schwartman J."/>
            <person name="Gilmore M."/>
            <person name="Abouelleil A."/>
            <person name="Cao P."/>
            <person name="Chapman S."/>
            <person name="Cusick C."/>
            <person name="Shea T."/>
            <person name="Young S."/>
            <person name="Neafsey D."/>
            <person name="Nusbaum C."/>
            <person name="Birren B."/>
        </authorList>
    </citation>
    <scope>NUCLEOTIDE SEQUENCE [LARGE SCALE GENOMIC DNA]</scope>
    <source>
        <strain evidence="8 9">8G7_MSG3316</strain>
    </source>
</reference>
<feature type="domain" description="Fe/B12 periplasmic-binding" evidence="7">
    <location>
        <begin position="68"/>
        <end position="326"/>
    </location>
</feature>
<dbReference type="Pfam" id="PF01497">
    <property type="entry name" value="Peripla_BP_2"/>
    <property type="match status" value="1"/>
</dbReference>
<comment type="caution">
    <text evidence="8">The sequence shown here is derived from an EMBL/GenBank/DDBJ whole genome shotgun (WGS) entry which is preliminary data.</text>
</comment>
<evidence type="ECO:0000256" key="6">
    <source>
        <dbReference type="SAM" id="SignalP"/>
    </source>
</evidence>
<dbReference type="EMBL" id="NGKU01000001">
    <property type="protein sequence ID" value="OTN76593.1"/>
    <property type="molecule type" value="Genomic_DNA"/>
</dbReference>
<keyword evidence="4 6" id="KW-0732">Signal</keyword>
<accession>A0A242A7K5</accession>
<dbReference type="OrthoDB" id="63946at2"/>
<dbReference type="InterPro" id="IPR033870">
    <property type="entry name" value="FatB"/>
</dbReference>
<evidence type="ECO:0000259" key="7">
    <source>
        <dbReference type="PROSITE" id="PS50983"/>
    </source>
</evidence>
<comment type="similarity">
    <text evidence="2">Belongs to the bacterial solute-binding protein 8 family.</text>
</comment>
<evidence type="ECO:0000256" key="4">
    <source>
        <dbReference type="ARBA" id="ARBA00022729"/>
    </source>
</evidence>
<keyword evidence="9" id="KW-1185">Reference proteome</keyword>
<evidence type="ECO:0000313" key="8">
    <source>
        <dbReference type="EMBL" id="OTN76593.1"/>
    </source>
</evidence>
<dbReference type="GO" id="GO:0030288">
    <property type="term" value="C:outer membrane-bounded periplasmic space"/>
    <property type="evidence" value="ECO:0007669"/>
    <property type="project" value="TreeGrafter"/>
</dbReference>
<evidence type="ECO:0000256" key="5">
    <source>
        <dbReference type="SAM" id="MobiDB-lite"/>
    </source>
</evidence>
<evidence type="ECO:0000256" key="1">
    <source>
        <dbReference type="ARBA" id="ARBA00004196"/>
    </source>
</evidence>
<comment type="subcellular location">
    <subcellularLocation>
        <location evidence="1">Cell envelope</location>
    </subcellularLocation>
</comment>
<dbReference type="InterPro" id="IPR051313">
    <property type="entry name" value="Bact_iron-sidero_bind"/>
</dbReference>
<evidence type="ECO:0000256" key="3">
    <source>
        <dbReference type="ARBA" id="ARBA00022448"/>
    </source>
</evidence>
<feature type="compositionally biased region" description="Low complexity" evidence="5">
    <location>
        <begin position="27"/>
        <end position="41"/>
    </location>
</feature>
<dbReference type="PANTHER" id="PTHR30532">
    <property type="entry name" value="IRON III DICITRATE-BINDING PERIPLASMIC PROTEIN"/>
    <property type="match status" value="1"/>
</dbReference>
<dbReference type="GO" id="GO:1901678">
    <property type="term" value="P:iron coordination entity transport"/>
    <property type="evidence" value="ECO:0007669"/>
    <property type="project" value="UniProtKB-ARBA"/>
</dbReference>
<feature type="chain" id="PRO_5039202441" description="Fe/B12 periplasmic-binding domain-containing protein" evidence="6">
    <location>
        <begin position="20"/>
        <end position="326"/>
    </location>
</feature>
<organism evidence="8 9">
    <name type="scientific">Candidatus Enterococcus testudinis</name>
    <dbReference type="NCBI Taxonomy" id="1834191"/>
    <lineage>
        <taxon>Bacteria</taxon>
        <taxon>Bacillati</taxon>
        <taxon>Bacillota</taxon>
        <taxon>Bacilli</taxon>
        <taxon>Lactobacillales</taxon>
        <taxon>Enterococcaceae</taxon>
        <taxon>Enterococcus</taxon>
    </lineage>
</organism>
<protein>
    <recommendedName>
        <fullName evidence="7">Fe/B12 periplasmic-binding domain-containing protein</fullName>
    </recommendedName>
</protein>